<proteinExistence type="predicted"/>
<evidence type="ECO:0000313" key="2">
    <source>
        <dbReference type="Proteomes" id="UP001163846"/>
    </source>
</evidence>
<evidence type="ECO:0000313" key="1">
    <source>
        <dbReference type="EMBL" id="KAJ3831841.1"/>
    </source>
</evidence>
<dbReference type="Proteomes" id="UP001163846">
    <property type="component" value="Unassembled WGS sequence"/>
</dbReference>
<keyword evidence="2" id="KW-1185">Reference proteome</keyword>
<dbReference type="EMBL" id="MU807202">
    <property type="protein sequence ID" value="KAJ3831841.1"/>
    <property type="molecule type" value="Genomic_DNA"/>
</dbReference>
<comment type="caution">
    <text evidence="1">The sequence shown here is derived from an EMBL/GenBank/DDBJ whole genome shotgun (WGS) entry which is preliminary data.</text>
</comment>
<reference evidence="1" key="1">
    <citation type="submission" date="2022-08" db="EMBL/GenBank/DDBJ databases">
        <authorList>
            <consortium name="DOE Joint Genome Institute"/>
            <person name="Min B."/>
            <person name="Riley R."/>
            <person name="Sierra-Patev S."/>
            <person name="Naranjo-Ortiz M."/>
            <person name="Looney B."/>
            <person name="Konkel Z."/>
            <person name="Slot J.C."/>
            <person name="Sakamoto Y."/>
            <person name="Steenwyk J.L."/>
            <person name="Rokas A."/>
            <person name="Carro J."/>
            <person name="Camarero S."/>
            <person name="Ferreira P."/>
            <person name="Molpeceres G."/>
            <person name="Ruiz-Duenas F.J."/>
            <person name="Serrano A."/>
            <person name="Henrissat B."/>
            <person name="Drula E."/>
            <person name="Hughes K.W."/>
            <person name="Mata J.L."/>
            <person name="Ishikawa N.K."/>
            <person name="Vargas-Isla R."/>
            <person name="Ushijima S."/>
            <person name="Smith C.A."/>
            <person name="Ahrendt S."/>
            <person name="Andreopoulos W."/>
            <person name="He G."/>
            <person name="Labutti K."/>
            <person name="Lipzen A."/>
            <person name="Ng V."/>
            <person name="Sandor L."/>
            <person name="Barry K."/>
            <person name="Martinez A.T."/>
            <person name="Xiao Y."/>
            <person name="Gibbons J.G."/>
            <person name="Terashima K."/>
            <person name="Hibbett D.S."/>
            <person name="Grigoriev I.V."/>
        </authorList>
    </citation>
    <scope>NUCLEOTIDE SEQUENCE</scope>
    <source>
        <strain evidence="1">TFB9207</strain>
    </source>
</reference>
<protein>
    <submittedName>
        <fullName evidence="1">Uncharacterized protein</fullName>
    </submittedName>
</protein>
<sequence>MLTIAGNTPVSQPFNTDYADALHILDRILDSRREPGIGWKASGFTFNDIDSFNRSSRYVIFSHPLFEILNSPPTNISKYRDRYNVWTTAGWPMSTSQATNEQREIVSNESHIVRPLPLATFIDSPKDYHALLAGNLAVITFTVKHWIDRSHRVDIFHAEIVTIDPILPLPPSPDDMLRRLLAI</sequence>
<name>A0AA38U420_9AGAR</name>
<organism evidence="1 2">
    <name type="scientific">Lentinula raphanica</name>
    <dbReference type="NCBI Taxonomy" id="153919"/>
    <lineage>
        <taxon>Eukaryota</taxon>
        <taxon>Fungi</taxon>
        <taxon>Dikarya</taxon>
        <taxon>Basidiomycota</taxon>
        <taxon>Agaricomycotina</taxon>
        <taxon>Agaricomycetes</taxon>
        <taxon>Agaricomycetidae</taxon>
        <taxon>Agaricales</taxon>
        <taxon>Marasmiineae</taxon>
        <taxon>Omphalotaceae</taxon>
        <taxon>Lentinula</taxon>
    </lineage>
</organism>
<gene>
    <name evidence="1" type="ORF">F5878DRAFT_667135</name>
</gene>
<accession>A0AA38U420</accession>
<dbReference type="AlphaFoldDB" id="A0AA38U420"/>